<dbReference type="InterPro" id="IPR004358">
    <property type="entry name" value="Sig_transdc_His_kin-like_C"/>
</dbReference>
<dbReference type="SMART" id="SM00387">
    <property type="entry name" value="HATPase_c"/>
    <property type="match status" value="1"/>
</dbReference>
<keyword evidence="13 15" id="KW-0472">Membrane</keyword>
<proteinExistence type="predicted"/>
<dbReference type="PRINTS" id="PR00344">
    <property type="entry name" value="BCTRLSENSOR"/>
</dbReference>
<dbReference type="RefSeq" id="WP_268115709.1">
    <property type="nucleotide sequence ID" value="NZ_CP113524.1"/>
</dbReference>
<evidence type="ECO:0000256" key="12">
    <source>
        <dbReference type="ARBA" id="ARBA00023012"/>
    </source>
</evidence>
<dbReference type="Pfam" id="PF00512">
    <property type="entry name" value="HisKA"/>
    <property type="match status" value="1"/>
</dbReference>
<dbReference type="InterPro" id="IPR003661">
    <property type="entry name" value="HisK_dim/P_dom"/>
</dbReference>
<dbReference type="Gene3D" id="3.30.565.10">
    <property type="entry name" value="Histidine kinase-like ATPase, C-terminal domain"/>
    <property type="match status" value="1"/>
</dbReference>
<accession>A0ABY7AFX8</accession>
<evidence type="ECO:0000313" key="18">
    <source>
        <dbReference type="EMBL" id="WAJ24693.1"/>
    </source>
</evidence>
<keyword evidence="5" id="KW-0597">Phosphoprotein</keyword>
<evidence type="ECO:0000259" key="16">
    <source>
        <dbReference type="PROSITE" id="PS50109"/>
    </source>
</evidence>
<dbReference type="Proteomes" id="UP001163115">
    <property type="component" value="Chromosome"/>
</dbReference>
<evidence type="ECO:0000256" key="14">
    <source>
        <dbReference type="SAM" id="Coils"/>
    </source>
</evidence>
<feature type="domain" description="HAMP" evidence="17">
    <location>
        <begin position="212"/>
        <end position="264"/>
    </location>
</feature>
<dbReference type="CDD" id="cd00082">
    <property type="entry name" value="HisKA"/>
    <property type="match status" value="1"/>
</dbReference>
<feature type="domain" description="Histidine kinase" evidence="16">
    <location>
        <begin position="293"/>
        <end position="509"/>
    </location>
</feature>
<dbReference type="Gene3D" id="1.10.287.130">
    <property type="match status" value="1"/>
</dbReference>
<evidence type="ECO:0000256" key="2">
    <source>
        <dbReference type="ARBA" id="ARBA00004651"/>
    </source>
</evidence>
<keyword evidence="10" id="KW-0067">ATP-binding</keyword>
<feature type="coiled-coil region" evidence="14">
    <location>
        <begin position="252"/>
        <end position="283"/>
    </location>
</feature>
<evidence type="ECO:0000256" key="13">
    <source>
        <dbReference type="ARBA" id="ARBA00023136"/>
    </source>
</evidence>
<feature type="transmembrane region" description="Helical" evidence="15">
    <location>
        <begin position="191"/>
        <end position="209"/>
    </location>
</feature>
<dbReference type="SUPFAM" id="SSF55874">
    <property type="entry name" value="ATPase domain of HSP90 chaperone/DNA topoisomerase II/histidine kinase"/>
    <property type="match status" value="1"/>
</dbReference>
<evidence type="ECO:0000313" key="19">
    <source>
        <dbReference type="Proteomes" id="UP001163115"/>
    </source>
</evidence>
<dbReference type="PROSITE" id="PS50109">
    <property type="entry name" value="HIS_KIN"/>
    <property type="match status" value="1"/>
</dbReference>
<evidence type="ECO:0000256" key="1">
    <source>
        <dbReference type="ARBA" id="ARBA00000085"/>
    </source>
</evidence>
<dbReference type="InterPro" id="IPR005467">
    <property type="entry name" value="His_kinase_dom"/>
</dbReference>
<name>A0ABY7AFX8_9FIRM</name>
<dbReference type="PANTHER" id="PTHR45528">
    <property type="entry name" value="SENSOR HISTIDINE KINASE CPXA"/>
    <property type="match status" value="1"/>
</dbReference>
<reference evidence="18" key="1">
    <citation type="submission" date="2022-11" db="EMBL/GenBank/DDBJ databases">
        <title>Lacrimispora xylanolytica sy1, complete genome.</title>
        <authorList>
            <person name="Choi S."/>
        </authorList>
    </citation>
    <scope>NUCLEOTIDE SEQUENCE</scope>
    <source>
        <strain evidence="18">Sy1</strain>
    </source>
</reference>
<dbReference type="EC" id="2.7.13.3" evidence="3"/>
<keyword evidence="8" id="KW-0547">Nucleotide-binding</keyword>
<evidence type="ECO:0000256" key="7">
    <source>
        <dbReference type="ARBA" id="ARBA00022692"/>
    </source>
</evidence>
<evidence type="ECO:0000256" key="15">
    <source>
        <dbReference type="SAM" id="Phobius"/>
    </source>
</evidence>
<dbReference type="GO" id="GO:0016301">
    <property type="term" value="F:kinase activity"/>
    <property type="evidence" value="ECO:0007669"/>
    <property type="project" value="UniProtKB-KW"/>
</dbReference>
<keyword evidence="7 15" id="KW-0812">Transmembrane</keyword>
<dbReference type="InterPro" id="IPR003594">
    <property type="entry name" value="HATPase_dom"/>
</dbReference>
<dbReference type="Gene3D" id="6.10.340.10">
    <property type="match status" value="1"/>
</dbReference>
<dbReference type="PROSITE" id="PS50885">
    <property type="entry name" value="HAMP"/>
    <property type="match status" value="1"/>
</dbReference>
<dbReference type="CDD" id="cd06225">
    <property type="entry name" value="HAMP"/>
    <property type="match status" value="1"/>
</dbReference>
<keyword evidence="19" id="KW-1185">Reference proteome</keyword>
<dbReference type="InterPro" id="IPR050398">
    <property type="entry name" value="HssS/ArlS-like"/>
</dbReference>
<dbReference type="SUPFAM" id="SSF158472">
    <property type="entry name" value="HAMP domain-like"/>
    <property type="match status" value="1"/>
</dbReference>
<evidence type="ECO:0000256" key="10">
    <source>
        <dbReference type="ARBA" id="ARBA00022840"/>
    </source>
</evidence>
<keyword evidence="12" id="KW-0902">Two-component regulatory system</keyword>
<protein>
    <recommendedName>
        <fullName evidence="3">histidine kinase</fullName>
        <ecNumber evidence="3">2.7.13.3</ecNumber>
    </recommendedName>
</protein>
<feature type="transmembrane region" description="Helical" evidence="15">
    <location>
        <begin position="9"/>
        <end position="32"/>
    </location>
</feature>
<keyword evidence="4" id="KW-1003">Cell membrane</keyword>
<sequence length="511" mass="57885">MKHSIKARYAIIFVGLMAFVLISTWCVNSWFLESFYTIDKVHILERAYNEIDQVVAEANESGKGIIGYYKDTYDKDFKNEGPVQKMFRIMGEKYNLAMVLIDSSTDEALMSTSGDRQFLTNRVEDYIFGKDMPHTNIMKKYDNYVIQKTYDTRSDSYYLESWGYFSDNRTIFLISIPLASIRESVSLSNRFLAYVGGVALLVGSIITYFTTKRVTSPILALSNLSEKMSGLDFDAKYTGKEEDEIGILGNSMNKLSDRLKDTIGELRAANEELQKDIEEKVKIDDMRKDFIANVSHELKTPIALIQGYAEGLTEGMADDPESREYYCEVIIDEANKMNKMVRQLLNLTAIEFGNDALQQERFDITELIRGVINSAGILIQHNNATVKLEECGPIYVCADEFKIEEVITNYLNNALNHLGGDRTIIITAEEKGAEALVTVFNTGQNIPEEDIPKLWTKFFKVDKAHTREYGGSGIGLSIVKAIMDSHKKSCGVRNVLGGVEFWFTLDLYKES</sequence>
<keyword evidence="14" id="KW-0175">Coiled coil</keyword>
<evidence type="ECO:0000256" key="6">
    <source>
        <dbReference type="ARBA" id="ARBA00022679"/>
    </source>
</evidence>
<evidence type="ECO:0000256" key="5">
    <source>
        <dbReference type="ARBA" id="ARBA00022553"/>
    </source>
</evidence>
<keyword evidence="9 18" id="KW-0418">Kinase</keyword>
<keyword evidence="11 15" id="KW-1133">Transmembrane helix</keyword>
<gene>
    <name evidence="18" type="ORF">OW255_04030</name>
</gene>
<dbReference type="SMART" id="SM00388">
    <property type="entry name" value="HisKA"/>
    <property type="match status" value="1"/>
</dbReference>
<evidence type="ECO:0000259" key="17">
    <source>
        <dbReference type="PROSITE" id="PS50885"/>
    </source>
</evidence>
<evidence type="ECO:0000256" key="3">
    <source>
        <dbReference type="ARBA" id="ARBA00012438"/>
    </source>
</evidence>
<comment type="subcellular location">
    <subcellularLocation>
        <location evidence="2">Cell membrane</location>
        <topology evidence="2">Multi-pass membrane protein</topology>
    </subcellularLocation>
</comment>
<comment type="catalytic activity">
    <reaction evidence="1">
        <text>ATP + protein L-histidine = ADP + protein N-phospho-L-histidine.</text>
        <dbReference type="EC" id="2.7.13.3"/>
    </reaction>
</comment>
<dbReference type="EMBL" id="CP113524">
    <property type="protein sequence ID" value="WAJ24693.1"/>
    <property type="molecule type" value="Genomic_DNA"/>
</dbReference>
<evidence type="ECO:0000256" key="9">
    <source>
        <dbReference type="ARBA" id="ARBA00022777"/>
    </source>
</evidence>
<dbReference type="Pfam" id="PF02518">
    <property type="entry name" value="HATPase_c"/>
    <property type="match status" value="1"/>
</dbReference>
<dbReference type="InterPro" id="IPR036097">
    <property type="entry name" value="HisK_dim/P_sf"/>
</dbReference>
<evidence type="ECO:0000256" key="11">
    <source>
        <dbReference type="ARBA" id="ARBA00022989"/>
    </source>
</evidence>
<dbReference type="SUPFAM" id="SSF47384">
    <property type="entry name" value="Homodimeric domain of signal transducing histidine kinase"/>
    <property type="match status" value="1"/>
</dbReference>
<dbReference type="SMART" id="SM00304">
    <property type="entry name" value="HAMP"/>
    <property type="match status" value="1"/>
</dbReference>
<dbReference type="InterPro" id="IPR036890">
    <property type="entry name" value="HATPase_C_sf"/>
</dbReference>
<dbReference type="Pfam" id="PF00672">
    <property type="entry name" value="HAMP"/>
    <property type="match status" value="1"/>
</dbReference>
<organism evidence="18 19">
    <name type="scientific">Lacrimispora xylanolytica</name>
    <dbReference type="NCBI Taxonomy" id="29375"/>
    <lineage>
        <taxon>Bacteria</taxon>
        <taxon>Bacillati</taxon>
        <taxon>Bacillota</taxon>
        <taxon>Clostridia</taxon>
        <taxon>Lachnospirales</taxon>
        <taxon>Lachnospiraceae</taxon>
        <taxon>Lacrimispora</taxon>
    </lineage>
</organism>
<evidence type="ECO:0000256" key="4">
    <source>
        <dbReference type="ARBA" id="ARBA00022475"/>
    </source>
</evidence>
<keyword evidence="6" id="KW-0808">Transferase</keyword>
<evidence type="ECO:0000256" key="8">
    <source>
        <dbReference type="ARBA" id="ARBA00022741"/>
    </source>
</evidence>
<dbReference type="PANTHER" id="PTHR45528:SF1">
    <property type="entry name" value="SENSOR HISTIDINE KINASE CPXA"/>
    <property type="match status" value="1"/>
</dbReference>
<dbReference type="InterPro" id="IPR003660">
    <property type="entry name" value="HAMP_dom"/>
</dbReference>